<evidence type="ECO:0000313" key="2">
    <source>
        <dbReference type="EMBL" id="CAF5217306.1"/>
    </source>
</evidence>
<feature type="non-terminal residue" evidence="2">
    <location>
        <position position="1"/>
    </location>
</feature>
<evidence type="ECO:0000313" key="3">
    <source>
        <dbReference type="Proteomes" id="UP000681720"/>
    </source>
</evidence>
<dbReference type="PANTHER" id="PTHR17695">
    <property type="entry name" value="SMALL SUBUNIT PROCESSOME COMPONENT 20 HOMOLOG"/>
    <property type="match status" value="1"/>
</dbReference>
<accession>A0A8S3JEQ0</accession>
<protein>
    <recommendedName>
        <fullName evidence="1">U3 small nucleolar RNA-associated protein 20 C-terminal domain-containing protein</fullName>
    </recommendedName>
</protein>
<dbReference type="InterPro" id="IPR057525">
    <property type="entry name" value="UTP20_C"/>
</dbReference>
<dbReference type="PANTHER" id="PTHR17695:SF11">
    <property type="entry name" value="SMALL SUBUNIT PROCESSOME COMPONENT 20 HOMOLOG"/>
    <property type="match status" value="1"/>
</dbReference>
<dbReference type="AlphaFoldDB" id="A0A8S3JEQ0"/>
<name>A0A8S3JEQ0_9BILA</name>
<dbReference type="InterPro" id="IPR016024">
    <property type="entry name" value="ARM-type_fold"/>
</dbReference>
<dbReference type="Pfam" id="PF23099">
    <property type="entry name" value="UTP20_C"/>
    <property type="match status" value="1"/>
</dbReference>
<dbReference type="SUPFAM" id="SSF48371">
    <property type="entry name" value="ARM repeat"/>
    <property type="match status" value="1"/>
</dbReference>
<dbReference type="GO" id="GO:0032040">
    <property type="term" value="C:small-subunit processome"/>
    <property type="evidence" value="ECO:0007669"/>
    <property type="project" value="TreeGrafter"/>
</dbReference>
<comment type="caution">
    <text evidence="2">The sequence shown here is derived from an EMBL/GenBank/DDBJ whole genome shotgun (WGS) entry which is preliminary data.</text>
</comment>
<proteinExistence type="predicted"/>
<dbReference type="InterPro" id="IPR052575">
    <property type="entry name" value="SSU_processome_comp_20"/>
</dbReference>
<organism evidence="2 3">
    <name type="scientific">Rotaria magnacalcarata</name>
    <dbReference type="NCBI Taxonomy" id="392030"/>
    <lineage>
        <taxon>Eukaryota</taxon>
        <taxon>Metazoa</taxon>
        <taxon>Spiralia</taxon>
        <taxon>Gnathifera</taxon>
        <taxon>Rotifera</taxon>
        <taxon>Eurotatoria</taxon>
        <taxon>Bdelloidea</taxon>
        <taxon>Philodinida</taxon>
        <taxon>Philodinidae</taxon>
        <taxon>Rotaria</taxon>
    </lineage>
</organism>
<feature type="domain" description="U3 small nucleolar RNA-associated protein 20 C-terminal" evidence="1">
    <location>
        <begin position="6"/>
        <end position="130"/>
    </location>
</feature>
<dbReference type="EMBL" id="CAJOBJ010359902">
    <property type="protein sequence ID" value="CAF5217306.1"/>
    <property type="molecule type" value="Genomic_DNA"/>
</dbReference>
<dbReference type="GO" id="GO:0030686">
    <property type="term" value="C:90S preribosome"/>
    <property type="evidence" value="ECO:0007669"/>
    <property type="project" value="TreeGrafter"/>
</dbReference>
<evidence type="ECO:0000259" key="1">
    <source>
        <dbReference type="Pfam" id="PF23099"/>
    </source>
</evidence>
<gene>
    <name evidence="2" type="ORF">GIL414_LOCUS82359</name>
</gene>
<dbReference type="Proteomes" id="UP000681720">
    <property type="component" value="Unassembled WGS sequence"/>
</dbReference>
<sequence>DKIEHRCLALQLFILFIEIEHEQFDQHLSDIFDFIEKELNDMQNNNDDNEQQKFNDQYFYHLINVLVNVIKHCPNSLEILQLRSKWLNILKLIDEKCLLHPHIWVRFLSAQFFGLLFARNKPEDIVSRMNKYLTTELD</sequence>
<feature type="non-terminal residue" evidence="2">
    <location>
        <position position="138"/>
    </location>
</feature>
<reference evidence="2" key="1">
    <citation type="submission" date="2021-02" db="EMBL/GenBank/DDBJ databases">
        <authorList>
            <person name="Nowell W R."/>
        </authorList>
    </citation>
    <scope>NUCLEOTIDE SEQUENCE</scope>
</reference>